<dbReference type="Proteomes" id="UP000515369">
    <property type="component" value="Chromosome"/>
</dbReference>
<dbReference type="GO" id="GO:0017004">
    <property type="term" value="P:cytochrome complex assembly"/>
    <property type="evidence" value="ECO:0007669"/>
    <property type="project" value="UniProtKB-KW"/>
</dbReference>
<dbReference type="GO" id="GO:0016491">
    <property type="term" value="F:oxidoreductase activity"/>
    <property type="evidence" value="ECO:0007669"/>
    <property type="project" value="InterPro"/>
</dbReference>
<sequence length="412" mass="45299">MTLKKLVLALGCLLAGFSSEAQTKPKDGFWRGVFTMAGGLQAPFNFELKGKSAYLINGTERFELPGVHQQGDSLFIPVDVYNRLLAAKIENDGTLVGTFNYLGTSTPVKPIPFRAEYGKKYRFVEHPAPASVSLQGKWDVVINDKTKLIGVFEQRANRLTGTFLSTGGDLRYYEGVVQADSFALSAFDGSSPQLFKGKVSGNQLIGEQASARAVQPITGTRNAQAALPDAYSLTTMKKGVPFAFTFPDAFTGKPVSLNDPKYKDKVVIVTIMGSWCHNCMDEAALLSPWYEANKKRGVEIIGLAFEYKNDPAFAKARLEPMKKRYQIGYDILFAGLLDGKHPSEALPALSEVAVFPTTIFVRRNGEVAKVHTGYSGPATGQYYEEFVKEFNTEMDHLINETPSGETKPRLNK</sequence>
<evidence type="ECO:0000256" key="1">
    <source>
        <dbReference type="ARBA" id="ARBA00004196"/>
    </source>
</evidence>
<keyword evidence="2" id="KW-0201">Cytochrome c-type biogenesis</keyword>
<dbReference type="Pfam" id="PF00578">
    <property type="entry name" value="AhpC-TSA"/>
    <property type="match status" value="1"/>
</dbReference>
<dbReference type="InterPro" id="IPR036249">
    <property type="entry name" value="Thioredoxin-like_sf"/>
</dbReference>
<evidence type="ECO:0000256" key="3">
    <source>
        <dbReference type="ARBA" id="ARBA00023157"/>
    </source>
</evidence>
<evidence type="ECO:0000256" key="4">
    <source>
        <dbReference type="ARBA" id="ARBA00023284"/>
    </source>
</evidence>
<dbReference type="AlphaFoldDB" id="A0A7G5GWN1"/>
<keyword evidence="8" id="KW-1185">Reference proteome</keyword>
<dbReference type="PANTHER" id="PTHR42852:SF6">
    <property type="entry name" value="THIOL:DISULFIDE INTERCHANGE PROTEIN DSBE"/>
    <property type="match status" value="1"/>
</dbReference>
<feature type="domain" description="Thioredoxin" evidence="6">
    <location>
        <begin position="233"/>
        <end position="392"/>
    </location>
</feature>
<reference evidence="7 8" key="1">
    <citation type="submission" date="2020-07" db="EMBL/GenBank/DDBJ databases">
        <title>Spirosoma foliorum sp. nov., isolated from the leaves on the Nejang mountain Korea, Republic of.</title>
        <authorList>
            <person name="Ho H."/>
            <person name="Lee Y.-J."/>
            <person name="Nurcahyanto D.-A."/>
            <person name="Kim S.-G."/>
        </authorList>
    </citation>
    <scope>NUCLEOTIDE SEQUENCE [LARGE SCALE GENOMIC DNA]</scope>
    <source>
        <strain evidence="7 8">PL0136</strain>
    </source>
</reference>
<proteinExistence type="predicted"/>
<name>A0A7G5GWN1_9BACT</name>
<dbReference type="KEGG" id="sfol:H3H32_36325"/>
<dbReference type="InterPro" id="IPR013766">
    <property type="entry name" value="Thioredoxin_domain"/>
</dbReference>
<dbReference type="RefSeq" id="WP_182460559.1">
    <property type="nucleotide sequence ID" value="NZ_CP059732.1"/>
</dbReference>
<keyword evidence="3" id="KW-1015">Disulfide bond</keyword>
<dbReference type="GO" id="GO:0030313">
    <property type="term" value="C:cell envelope"/>
    <property type="evidence" value="ECO:0007669"/>
    <property type="project" value="UniProtKB-SubCell"/>
</dbReference>
<accession>A0A7G5GWN1</accession>
<evidence type="ECO:0000256" key="2">
    <source>
        <dbReference type="ARBA" id="ARBA00022748"/>
    </source>
</evidence>
<dbReference type="Gene3D" id="3.40.30.10">
    <property type="entry name" value="Glutaredoxin"/>
    <property type="match status" value="1"/>
</dbReference>
<dbReference type="EMBL" id="CP059732">
    <property type="protein sequence ID" value="QMW03273.1"/>
    <property type="molecule type" value="Genomic_DNA"/>
</dbReference>
<feature type="chain" id="PRO_5028990095" evidence="5">
    <location>
        <begin position="22"/>
        <end position="412"/>
    </location>
</feature>
<dbReference type="SUPFAM" id="SSF52833">
    <property type="entry name" value="Thioredoxin-like"/>
    <property type="match status" value="1"/>
</dbReference>
<dbReference type="PROSITE" id="PS51352">
    <property type="entry name" value="THIOREDOXIN_2"/>
    <property type="match status" value="1"/>
</dbReference>
<organism evidence="7 8">
    <name type="scientific">Spirosoma foliorum</name>
    <dbReference type="NCBI Taxonomy" id="2710596"/>
    <lineage>
        <taxon>Bacteria</taxon>
        <taxon>Pseudomonadati</taxon>
        <taxon>Bacteroidota</taxon>
        <taxon>Cytophagia</taxon>
        <taxon>Cytophagales</taxon>
        <taxon>Cytophagaceae</taxon>
        <taxon>Spirosoma</taxon>
    </lineage>
</organism>
<dbReference type="InterPro" id="IPR000866">
    <property type="entry name" value="AhpC/TSA"/>
</dbReference>
<keyword evidence="4" id="KW-0676">Redox-active center</keyword>
<dbReference type="GO" id="GO:0016209">
    <property type="term" value="F:antioxidant activity"/>
    <property type="evidence" value="ECO:0007669"/>
    <property type="project" value="InterPro"/>
</dbReference>
<feature type="signal peptide" evidence="5">
    <location>
        <begin position="1"/>
        <end position="21"/>
    </location>
</feature>
<keyword evidence="5" id="KW-0732">Signal</keyword>
<evidence type="ECO:0000313" key="7">
    <source>
        <dbReference type="EMBL" id="QMW03273.1"/>
    </source>
</evidence>
<evidence type="ECO:0000313" key="8">
    <source>
        <dbReference type="Proteomes" id="UP000515369"/>
    </source>
</evidence>
<protein>
    <submittedName>
        <fullName evidence="7">TlpA family protein disulfide reductase</fullName>
    </submittedName>
</protein>
<dbReference type="InterPro" id="IPR050553">
    <property type="entry name" value="Thioredoxin_ResA/DsbE_sf"/>
</dbReference>
<evidence type="ECO:0000256" key="5">
    <source>
        <dbReference type="SAM" id="SignalP"/>
    </source>
</evidence>
<dbReference type="PANTHER" id="PTHR42852">
    <property type="entry name" value="THIOL:DISULFIDE INTERCHANGE PROTEIN DSBE"/>
    <property type="match status" value="1"/>
</dbReference>
<comment type="subcellular location">
    <subcellularLocation>
        <location evidence="1">Cell envelope</location>
    </subcellularLocation>
</comment>
<evidence type="ECO:0000259" key="6">
    <source>
        <dbReference type="PROSITE" id="PS51352"/>
    </source>
</evidence>
<gene>
    <name evidence="7" type="ORF">H3H32_36325</name>
</gene>
<dbReference type="CDD" id="cd02966">
    <property type="entry name" value="TlpA_like_family"/>
    <property type="match status" value="1"/>
</dbReference>